<evidence type="ECO:0008006" key="3">
    <source>
        <dbReference type="Google" id="ProtNLM"/>
    </source>
</evidence>
<proteinExistence type="predicted"/>
<gene>
    <name evidence="1" type="ORF">CIB50_0001513</name>
</gene>
<sequence>MTSMRVSAFWDLMAHEFGAAYCRVLARDLVLSELGDRTASEALEAGEDPKTVWFAVCRAQEVPQSRWWGPDQPPRR</sequence>
<accession>A0A7D7PS81</accession>
<dbReference type="KEGG" id="kvr:CIB50_0001513"/>
<keyword evidence="2" id="KW-1185">Reference proteome</keyword>
<dbReference type="EMBL" id="CP059343">
    <property type="protein sequence ID" value="QMS56794.1"/>
    <property type="molecule type" value="Genomic_DNA"/>
</dbReference>
<dbReference type="Pfam" id="PF11248">
    <property type="entry name" value="DUF3046"/>
    <property type="match status" value="1"/>
</dbReference>
<reference evidence="1 2" key="2">
    <citation type="submission" date="2020-07" db="EMBL/GenBank/DDBJ databases">
        <title>Genome of starter culture bacteria Kocuria salsicia reveals its technological properties and safety for usage in meat industry.</title>
        <authorList>
            <person name="Michael M."/>
            <person name="Konstantin K."/>
            <person name="Evgenii K."/>
            <person name="Galina S."/>
            <person name="Oksana K."/>
            <person name="Andrei L."/>
        </authorList>
    </citation>
    <scope>NUCLEOTIDE SEQUENCE [LARGE SCALE GENOMIC DNA]</scope>
    <source>
        <strain evidence="1 2">80</strain>
    </source>
</reference>
<dbReference type="InterPro" id="IPR021408">
    <property type="entry name" value="DUF3046"/>
</dbReference>
<organism evidence="1 2">
    <name type="scientific">Kocuria varians</name>
    <name type="common">Micrococcus varians</name>
    <dbReference type="NCBI Taxonomy" id="1272"/>
    <lineage>
        <taxon>Bacteria</taxon>
        <taxon>Bacillati</taxon>
        <taxon>Actinomycetota</taxon>
        <taxon>Actinomycetes</taxon>
        <taxon>Micrococcales</taxon>
        <taxon>Micrococcaceae</taxon>
        <taxon>Kocuria</taxon>
    </lineage>
</organism>
<name>A0A7D7PS81_KOCVA</name>
<dbReference type="RefSeq" id="WP_371413774.1">
    <property type="nucleotide sequence ID" value="NZ_CP059343.1"/>
</dbReference>
<reference evidence="2" key="1">
    <citation type="submission" date="2017-08" db="EMBL/GenBank/DDBJ databases">
        <title>Draft Genome Sequence of Kocuria varians 80.</title>
        <authorList>
            <person name="Minaev M."/>
            <person name="Kurbakov K.A."/>
            <person name="Solodovnikova G.I."/>
            <person name="Kuznetsova O.A."/>
            <person name="Lisitsyn A.B."/>
        </authorList>
    </citation>
    <scope>NUCLEOTIDE SEQUENCE [LARGE SCALE GENOMIC DNA]</scope>
    <source>
        <strain evidence="2">80</strain>
    </source>
</reference>
<dbReference type="Proteomes" id="UP000216825">
    <property type="component" value="Chromosome"/>
</dbReference>
<evidence type="ECO:0000313" key="1">
    <source>
        <dbReference type="EMBL" id="QMS56794.1"/>
    </source>
</evidence>
<dbReference type="AlphaFoldDB" id="A0A7D7PS81"/>
<protein>
    <recommendedName>
        <fullName evidence="3">Histidine kinase</fullName>
    </recommendedName>
</protein>
<evidence type="ECO:0000313" key="2">
    <source>
        <dbReference type="Proteomes" id="UP000216825"/>
    </source>
</evidence>